<feature type="region of interest" description="Disordered" evidence="7">
    <location>
        <begin position="239"/>
        <end position="264"/>
    </location>
</feature>
<dbReference type="PANTHER" id="PTHR33405:SF19">
    <property type="entry name" value="OS08G0430100 PROTEIN"/>
    <property type="match status" value="1"/>
</dbReference>
<feature type="coiled-coil region" evidence="6">
    <location>
        <begin position="148"/>
        <end position="189"/>
    </location>
</feature>
<feature type="compositionally biased region" description="Basic and acidic residues" evidence="7">
    <location>
        <begin position="239"/>
        <end position="249"/>
    </location>
</feature>
<evidence type="ECO:0000256" key="7">
    <source>
        <dbReference type="SAM" id="MobiDB-lite"/>
    </source>
</evidence>
<organism evidence="8 9">
    <name type="scientific">Escallonia rubra</name>
    <dbReference type="NCBI Taxonomy" id="112253"/>
    <lineage>
        <taxon>Eukaryota</taxon>
        <taxon>Viridiplantae</taxon>
        <taxon>Streptophyta</taxon>
        <taxon>Embryophyta</taxon>
        <taxon>Tracheophyta</taxon>
        <taxon>Spermatophyta</taxon>
        <taxon>Magnoliopsida</taxon>
        <taxon>eudicotyledons</taxon>
        <taxon>Gunneridae</taxon>
        <taxon>Pentapetalae</taxon>
        <taxon>asterids</taxon>
        <taxon>campanulids</taxon>
        <taxon>Escalloniales</taxon>
        <taxon>Escalloniaceae</taxon>
        <taxon>Escallonia</taxon>
    </lineage>
</organism>
<evidence type="ECO:0000256" key="3">
    <source>
        <dbReference type="ARBA" id="ARBA00022782"/>
    </source>
</evidence>
<evidence type="ECO:0000256" key="1">
    <source>
        <dbReference type="ARBA" id="ARBA00005405"/>
    </source>
</evidence>
<dbReference type="EMBL" id="JAVXUO010002581">
    <property type="protein sequence ID" value="KAK2971583.1"/>
    <property type="molecule type" value="Genomic_DNA"/>
</dbReference>
<comment type="caution">
    <text evidence="8">The sequence shown here is derived from an EMBL/GenBank/DDBJ whole genome shotgun (WGS) entry which is preliminary data.</text>
</comment>
<gene>
    <name evidence="8" type="ORF">RJ640_017952</name>
</gene>
<dbReference type="Proteomes" id="UP001187471">
    <property type="component" value="Unassembled WGS sequence"/>
</dbReference>
<feature type="region of interest" description="Disordered" evidence="7">
    <location>
        <begin position="38"/>
        <end position="57"/>
    </location>
</feature>
<evidence type="ECO:0000256" key="5">
    <source>
        <dbReference type="ARBA" id="ARBA00023089"/>
    </source>
</evidence>
<evidence type="ECO:0008006" key="10">
    <source>
        <dbReference type="Google" id="ProtNLM"/>
    </source>
</evidence>
<keyword evidence="9" id="KW-1185">Reference proteome</keyword>
<reference evidence="8" key="1">
    <citation type="submission" date="2022-12" db="EMBL/GenBank/DDBJ databases">
        <title>Draft genome assemblies for two species of Escallonia (Escalloniales).</title>
        <authorList>
            <person name="Chanderbali A."/>
            <person name="Dervinis C."/>
            <person name="Anghel I."/>
            <person name="Soltis D."/>
            <person name="Soltis P."/>
            <person name="Zapata F."/>
        </authorList>
    </citation>
    <scope>NUCLEOTIDE SEQUENCE</scope>
    <source>
        <strain evidence="8">UCBG92.1500</strain>
        <tissue evidence="8">Leaf</tissue>
    </source>
</reference>
<comment type="similarity">
    <text evidence="1">Belongs to the FLX family.</text>
</comment>
<dbReference type="AlphaFoldDB" id="A0AA88QKI2"/>
<sequence>MVTVTVFGEVEVEVEVDGFGALMNCEDIMAGRNRMPRQLDSYRGSRDGPRPMMHRGPGPFPPHPAALEEELEFQRRDIQKILADNAHVVDENVILQREITEVKEEIHRLGQVIPKLHGEKDAQARELIDRGLKLEAELHATEPLRAEVLRLKSEADKLSSLRQDLSAQVQTLTKDITRLKSENQQLSSVRSDIDAMHKELVEARRVFEYEKKANAEQLEQKLSMEKNLVSMAREIEKLRGEQLSGDRRSRGIGSGSYGMLSGSPERRYSGGAYGDVYGAGGWGPYDNHGPSRR</sequence>
<evidence type="ECO:0000256" key="4">
    <source>
        <dbReference type="ARBA" id="ARBA00023054"/>
    </source>
</evidence>
<keyword evidence="2" id="KW-0217">Developmental protein</keyword>
<keyword evidence="3" id="KW-0221">Differentiation</keyword>
<dbReference type="GO" id="GO:0030154">
    <property type="term" value="P:cell differentiation"/>
    <property type="evidence" value="ECO:0007669"/>
    <property type="project" value="UniProtKB-KW"/>
</dbReference>
<evidence type="ECO:0000313" key="9">
    <source>
        <dbReference type="Proteomes" id="UP001187471"/>
    </source>
</evidence>
<protein>
    <recommendedName>
        <fullName evidence="10">Protein FLX-like 3</fullName>
    </recommendedName>
</protein>
<evidence type="ECO:0000256" key="6">
    <source>
        <dbReference type="SAM" id="Coils"/>
    </source>
</evidence>
<keyword evidence="4 6" id="KW-0175">Coiled coil</keyword>
<name>A0AA88QKI2_9ASTE</name>
<dbReference type="Gene3D" id="3.40.50.300">
    <property type="entry name" value="P-loop containing nucleotide triphosphate hydrolases"/>
    <property type="match status" value="1"/>
</dbReference>
<dbReference type="InterPro" id="IPR040353">
    <property type="entry name" value="FLX/FLX-like"/>
</dbReference>
<evidence type="ECO:0000313" key="8">
    <source>
        <dbReference type="EMBL" id="KAK2971583.1"/>
    </source>
</evidence>
<evidence type="ECO:0000256" key="2">
    <source>
        <dbReference type="ARBA" id="ARBA00022473"/>
    </source>
</evidence>
<proteinExistence type="inferred from homology"/>
<keyword evidence="5" id="KW-0287">Flowering</keyword>
<dbReference type="GO" id="GO:0009908">
    <property type="term" value="P:flower development"/>
    <property type="evidence" value="ECO:0007669"/>
    <property type="project" value="UniProtKB-KW"/>
</dbReference>
<dbReference type="PANTHER" id="PTHR33405">
    <property type="entry name" value="PROTEIN FLX-LIKE 2"/>
    <property type="match status" value="1"/>
</dbReference>
<dbReference type="InterPro" id="IPR027417">
    <property type="entry name" value="P-loop_NTPase"/>
</dbReference>
<accession>A0AA88QKI2</accession>